<reference evidence="2 3" key="1">
    <citation type="submission" date="2018-12" db="EMBL/GenBank/DDBJ databases">
        <authorList>
            <consortium name="Pathogen Informatics"/>
        </authorList>
    </citation>
    <scope>NUCLEOTIDE SEQUENCE [LARGE SCALE GENOMIC DNA]</scope>
    <source>
        <strain evidence="2 3">NCTC13098</strain>
    </source>
</reference>
<protein>
    <submittedName>
        <fullName evidence="2">Uncharacterized protein conserved in bacteria</fullName>
    </submittedName>
</protein>
<evidence type="ECO:0000313" key="2">
    <source>
        <dbReference type="EMBL" id="VDR26619.1"/>
    </source>
</evidence>
<dbReference type="AlphaFoldDB" id="A0A3P8IWT3"/>
<evidence type="ECO:0000259" key="1">
    <source>
        <dbReference type="Pfam" id="PF10106"/>
    </source>
</evidence>
<organism evidence="2 3">
    <name type="scientific">Raoultella terrigena</name>
    <name type="common">Klebsiella terrigena</name>
    <dbReference type="NCBI Taxonomy" id="577"/>
    <lineage>
        <taxon>Bacteria</taxon>
        <taxon>Pseudomonadati</taxon>
        <taxon>Pseudomonadota</taxon>
        <taxon>Gammaproteobacteria</taxon>
        <taxon>Enterobacterales</taxon>
        <taxon>Enterobacteriaceae</taxon>
        <taxon>Klebsiella/Raoultella group</taxon>
        <taxon>Raoultella</taxon>
    </lineage>
</organism>
<dbReference type="Pfam" id="PF10106">
    <property type="entry name" value="DUF2345"/>
    <property type="match status" value="1"/>
</dbReference>
<evidence type="ECO:0000313" key="3">
    <source>
        <dbReference type="Proteomes" id="UP000274346"/>
    </source>
</evidence>
<feature type="domain" description="DUF2345" evidence="1">
    <location>
        <begin position="29"/>
        <end position="95"/>
    </location>
</feature>
<dbReference type="EMBL" id="LR131271">
    <property type="protein sequence ID" value="VDR26619.1"/>
    <property type="molecule type" value="Genomic_DNA"/>
</dbReference>
<accession>A0A3P8IWT3</accession>
<dbReference type="Proteomes" id="UP000274346">
    <property type="component" value="Chromosome"/>
</dbReference>
<proteinExistence type="predicted"/>
<name>A0A3P8IWT3_RAOTE</name>
<sequence>MPIWISRRLQGEIKFQLPVDISVNRIDKIVMNAGGDFSCGALGNAAVLAGEQIGLFARSDSLTLNASEGPVQIQAQNGEVHISAEQKLSLVSASDINFLIYSGGDILQGYFPIEKFSIISGSASLYPLFLSLEKDKVYAYFARFMIKPEDLPVVEQVVEFFFHGKLTQEKKTFADHDKMLICYKFKEFNHDVVRFITNDNGFIAGICEKKIRATRAGRNIPR</sequence>
<gene>
    <name evidence="2" type="ORF">NCTC13098_02970</name>
</gene>
<dbReference type="KEGG" id="rtg:NCTC13098_02970"/>
<dbReference type="InterPro" id="IPR018769">
    <property type="entry name" value="VgrG2_DUF2345"/>
</dbReference>